<accession>A0A8K0TJH2</accession>
<proteinExistence type="inferred from homology"/>
<evidence type="ECO:0000259" key="4">
    <source>
        <dbReference type="Pfam" id="PF13847"/>
    </source>
</evidence>
<sequence>MDFDKQSYWHERFSHETTFEWLVRSQDLMAAIEPVLPDYSISPASRVLQLGFGTSDLQNHFRKRGFGDVTNIDYEPLAVERGRSLEEEAFGDVRMDYRVADVTQLPQDLTGQRFNLVIDKSTVDAICCAGEEAFRRMANGVRRLLAPGGVWISLSYSASRYSVDDLPFEVDVIHKFPAPKIKPNDPDIYHWCYLLRPRS</sequence>
<dbReference type="GO" id="GO:0008168">
    <property type="term" value="F:methyltransferase activity"/>
    <property type="evidence" value="ECO:0007669"/>
    <property type="project" value="UniProtKB-KW"/>
</dbReference>
<comment type="similarity">
    <text evidence="1">Belongs to the methyltransferase superfamily.</text>
</comment>
<dbReference type="OrthoDB" id="411785at2759"/>
<dbReference type="InterPro" id="IPR029063">
    <property type="entry name" value="SAM-dependent_MTases_sf"/>
</dbReference>
<dbReference type="AlphaFoldDB" id="A0A8K0TJH2"/>
<name>A0A8K0TJH2_9PEZI</name>
<dbReference type="Pfam" id="PF13847">
    <property type="entry name" value="Methyltransf_31"/>
    <property type="match status" value="1"/>
</dbReference>
<gene>
    <name evidence="5" type="ORF">B0T11DRAFT_337179</name>
</gene>
<dbReference type="Proteomes" id="UP000813385">
    <property type="component" value="Unassembled WGS sequence"/>
</dbReference>
<evidence type="ECO:0000313" key="5">
    <source>
        <dbReference type="EMBL" id="KAH7367896.1"/>
    </source>
</evidence>
<dbReference type="InterPro" id="IPR025714">
    <property type="entry name" value="Methyltranfer_dom"/>
</dbReference>
<dbReference type="InterPro" id="IPR051419">
    <property type="entry name" value="Lys/N-term_MeTrsfase_sf"/>
</dbReference>
<dbReference type="Gene3D" id="3.40.50.150">
    <property type="entry name" value="Vaccinia Virus protein VP39"/>
    <property type="match status" value="1"/>
</dbReference>
<feature type="domain" description="Methyltransferase" evidence="4">
    <location>
        <begin position="42"/>
        <end position="157"/>
    </location>
</feature>
<keyword evidence="6" id="KW-1185">Reference proteome</keyword>
<comment type="caution">
    <text evidence="5">The sequence shown here is derived from an EMBL/GenBank/DDBJ whole genome shotgun (WGS) entry which is preliminary data.</text>
</comment>
<dbReference type="SUPFAM" id="SSF53335">
    <property type="entry name" value="S-adenosyl-L-methionine-dependent methyltransferases"/>
    <property type="match status" value="1"/>
</dbReference>
<evidence type="ECO:0000313" key="6">
    <source>
        <dbReference type="Proteomes" id="UP000813385"/>
    </source>
</evidence>
<dbReference type="EMBL" id="JAGPXD010000002">
    <property type="protein sequence ID" value="KAH7367896.1"/>
    <property type="molecule type" value="Genomic_DNA"/>
</dbReference>
<dbReference type="CDD" id="cd02440">
    <property type="entry name" value="AdoMet_MTases"/>
    <property type="match status" value="1"/>
</dbReference>
<dbReference type="GO" id="GO:0032259">
    <property type="term" value="P:methylation"/>
    <property type="evidence" value="ECO:0007669"/>
    <property type="project" value="UniProtKB-KW"/>
</dbReference>
<organism evidence="5 6">
    <name type="scientific">Plectosphaerella cucumerina</name>
    <dbReference type="NCBI Taxonomy" id="40658"/>
    <lineage>
        <taxon>Eukaryota</taxon>
        <taxon>Fungi</taxon>
        <taxon>Dikarya</taxon>
        <taxon>Ascomycota</taxon>
        <taxon>Pezizomycotina</taxon>
        <taxon>Sordariomycetes</taxon>
        <taxon>Hypocreomycetidae</taxon>
        <taxon>Glomerellales</taxon>
        <taxon>Plectosphaerellaceae</taxon>
        <taxon>Plectosphaerella</taxon>
    </lineage>
</organism>
<keyword evidence="3" id="KW-0808">Transferase</keyword>
<reference evidence="5" key="1">
    <citation type="journal article" date="2021" name="Nat. Commun.">
        <title>Genetic determinants of endophytism in the Arabidopsis root mycobiome.</title>
        <authorList>
            <person name="Mesny F."/>
            <person name="Miyauchi S."/>
            <person name="Thiergart T."/>
            <person name="Pickel B."/>
            <person name="Atanasova L."/>
            <person name="Karlsson M."/>
            <person name="Huettel B."/>
            <person name="Barry K.W."/>
            <person name="Haridas S."/>
            <person name="Chen C."/>
            <person name="Bauer D."/>
            <person name="Andreopoulos W."/>
            <person name="Pangilinan J."/>
            <person name="LaButti K."/>
            <person name="Riley R."/>
            <person name="Lipzen A."/>
            <person name="Clum A."/>
            <person name="Drula E."/>
            <person name="Henrissat B."/>
            <person name="Kohler A."/>
            <person name="Grigoriev I.V."/>
            <person name="Martin F.M."/>
            <person name="Hacquard S."/>
        </authorList>
    </citation>
    <scope>NUCLEOTIDE SEQUENCE</scope>
    <source>
        <strain evidence="5">MPI-CAGE-AT-0016</strain>
    </source>
</reference>
<keyword evidence="2 5" id="KW-0489">Methyltransferase</keyword>
<dbReference type="PANTHER" id="PTHR12176">
    <property type="entry name" value="SAM-DEPENDENT METHYLTRANSFERASE SUPERFAMILY PROTEIN"/>
    <property type="match status" value="1"/>
</dbReference>
<evidence type="ECO:0000256" key="2">
    <source>
        <dbReference type="ARBA" id="ARBA00022603"/>
    </source>
</evidence>
<protein>
    <submittedName>
        <fullName evidence="5">S-adenosyl-L-methionine-dependent methyltransferase</fullName>
    </submittedName>
</protein>
<evidence type="ECO:0000256" key="3">
    <source>
        <dbReference type="ARBA" id="ARBA00022679"/>
    </source>
</evidence>
<dbReference type="PANTHER" id="PTHR12176:SF84">
    <property type="entry name" value="METHYLTRANSFERASE DOMAIN-CONTAINING PROTEIN"/>
    <property type="match status" value="1"/>
</dbReference>
<evidence type="ECO:0000256" key="1">
    <source>
        <dbReference type="ARBA" id="ARBA00008361"/>
    </source>
</evidence>